<dbReference type="InterPro" id="IPR001360">
    <property type="entry name" value="Glyco_hydro_1"/>
</dbReference>
<protein>
    <submittedName>
        <fullName evidence="2">Uncharacterized protein</fullName>
    </submittedName>
</protein>
<organism evidence="2 3">
    <name type="scientific">Nicotiana attenuata</name>
    <name type="common">Coyote tobacco</name>
    <dbReference type="NCBI Taxonomy" id="49451"/>
    <lineage>
        <taxon>Eukaryota</taxon>
        <taxon>Viridiplantae</taxon>
        <taxon>Streptophyta</taxon>
        <taxon>Embryophyta</taxon>
        <taxon>Tracheophyta</taxon>
        <taxon>Spermatophyta</taxon>
        <taxon>Magnoliopsida</taxon>
        <taxon>eudicotyledons</taxon>
        <taxon>Gunneridae</taxon>
        <taxon>Pentapetalae</taxon>
        <taxon>asterids</taxon>
        <taxon>lamiids</taxon>
        <taxon>Solanales</taxon>
        <taxon>Solanaceae</taxon>
        <taxon>Nicotianoideae</taxon>
        <taxon>Nicotianeae</taxon>
        <taxon>Nicotiana</taxon>
    </lineage>
</organism>
<reference evidence="2" key="1">
    <citation type="submission" date="2016-11" db="EMBL/GenBank/DDBJ databases">
        <title>The genome of Nicotiana attenuata.</title>
        <authorList>
            <person name="Xu S."/>
            <person name="Brockmoeller T."/>
            <person name="Gaquerel E."/>
            <person name="Navarro A."/>
            <person name="Kuhl H."/>
            <person name="Gase K."/>
            <person name="Ling Z."/>
            <person name="Zhou W."/>
            <person name="Kreitzer C."/>
            <person name="Stanke M."/>
            <person name="Tang H."/>
            <person name="Lyons E."/>
            <person name="Pandey P."/>
            <person name="Pandey S.P."/>
            <person name="Timmermann B."/>
            <person name="Baldwin I.T."/>
        </authorList>
    </citation>
    <scope>NUCLEOTIDE SEQUENCE [LARGE SCALE GENOMIC DNA]</scope>
    <source>
        <strain evidence="2">UT</strain>
    </source>
</reference>
<evidence type="ECO:0000313" key="2">
    <source>
        <dbReference type="EMBL" id="OIT36502.1"/>
    </source>
</evidence>
<dbReference type="Gramene" id="OIT36502">
    <property type="protein sequence ID" value="OIT36502"/>
    <property type="gene ID" value="A4A49_50050"/>
</dbReference>
<proteinExistence type="inferred from homology"/>
<dbReference type="SUPFAM" id="SSF51445">
    <property type="entry name" value="(Trans)glycosidases"/>
    <property type="match status" value="1"/>
</dbReference>
<dbReference type="GO" id="GO:0004553">
    <property type="term" value="F:hydrolase activity, hydrolyzing O-glycosyl compounds"/>
    <property type="evidence" value="ECO:0007669"/>
    <property type="project" value="InterPro"/>
</dbReference>
<sequence length="63" mass="7359">MGLEKLLIYTKNYYKNPTVYITECGMGESDINEVAKGVNDAQKVDFYQHHIKALYPVYQRQKT</sequence>
<dbReference type="SMR" id="A0A314L4N5"/>
<evidence type="ECO:0000313" key="3">
    <source>
        <dbReference type="Proteomes" id="UP000187609"/>
    </source>
</evidence>
<dbReference type="GO" id="GO:0005975">
    <property type="term" value="P:carbohydrate metabolic process"/>
    <property type="evidence" value="ECO:0007669"/>
    <property type="project" value="InterPro"/>
</dbReference>
<dbReference type="InterPro" id="IPR017853">
    <property type="entry name" value="GH"/>
</dbReference>
<dbReference type="Pfam" id="PF00232">
    <property type="entry name" value="Glyco_hydro_1"/>
    <property type="match status" value="1"/>
</dbReference>
<name>A0A314L4N5_NICAT</name>
<comment type="similarity">
    <text evidence="1">Belongs to the glycosyl hydrolase 1 family.</text>
</comment>
<dbReference type="Gene3D" id="3.20.20.80">
    <property type="entry name" value="Glycosidases"/>
    <property type="match status" value="1"/>
</dbReference>
<feature type="non-terminal residue" evidence="2">
    <location>
        <position position="63"/>
    </location>
</feature>
<keyword evidence="3" id="KW-1185">Reference proteome</keyword>
<dbReference type="EMBL" id="MJEQ01000426">
    <property type="protein sequence ID" value="OIT36502.1"/>
    <property type="molecule type" value="Genomic_DNA"/>
</dbReference>
<evidence type="ECO:0000256" key="1">
    <source>
        <dbReference type="ARBA" id="ARBA00010838"/>
    </source>
</evidence>
<dbReference type="AlphaFoldDB" id="A0A314L4N5"/>
<dbReference type="Proteomes" id="UP000187609">
    <property type="component" value="Unassembled WGS sequence"/>
</dbReference>
<gene>
    <name evidence="2" type="ORF">A4A49_50050</name>
</gene>
<accession>A0A314L4N5</accession>
<comment type="caution">
    <text evidence="2">The sequence shown here is derived from an EMBL/GenBank/DDBJ whole genome shotgun (WGS) entry which is preliminary data.</text>
</comment>